<evidence type="ECO:0000313" key="2">
    <source>
        <dbReference type="EMBL" id="MBR1136450.1"/>
    </source>
</evidence>
<comment type="caution">
    <text evidence="2">The sequence shown here is derived from an EMBL/GenBank/DDBJ whole genome shotgun (WGS) entry which is preliminary data.</text>
</comment>
<dbReference type="InterPro" id="IPR051604">
    <property type="entry name" value="Ergot_Alk_Oxidoreductase"/>
</dbReference>
<dbReference type="InterPro" id="IPR036291">
    <property type="entry name" value="NAD(P)-bd_dom_sf"/>
</dbReference>
<evidence type="ECO:0000313" key="3">
    <source>
        <dbReference type="Proteomes" id="UP001314635"/>
    </source>
</evidence>
<evidence type="ECO:0000259" key="1">
    <source>
        <dbReference type="Pfam" id="PF05368"/>
    </source>
</evidence>
<dbReference type="Gene3D" id="3.40.50.720">
    <property type="entry name" value="NAD(P)-binding Rossmann-like Domain"/>
    <property type="match status" value="1"/>
</dbReference>
<gene>
    <name evidence="2" type="ORF">JQ619_11785</name>
</gene>
<feature type="domain" description="NmrA-like" evidence="1">
    <location>
        <begin position="2"/>
        <end position="103"/>
    </location>
</feature>
<protein>
    <submittedName>
        <fullName evidence="2">NmrA family NAD(P)-binding protein</fullName>
    </submittedName>
</protein>
<organism evidence="2 3">
    <name type="scientific">Bradyrhizobium denitrificans</name>
    <dbReference type="NCBI Taxonomy" id="2734912"/>
    <lineage>
        <taxon>Bacteria</taxon>
        <taxon>Pseudomonadati</taxon>
        <taxon>Pseudomonadota</taxon>
        <taxon>Alphaproteobacteria</taxon>
        <taxon>Hyphomicrobiales</taxon>
        <taxon>Nitrobacteraceae</taxon>
        <taxon>Bradyrhizobium</taxon>
    </lineage>
</organism>
<keyword evidence="3" id="KW-1185">Reference proteome</keyword>
<dbReference type="PANTHER" id="PTHR43162">
    <property type="match status" value="1"/>
</dbReference>
<dbReference type="InterPro" id="IPR008030">
    <property type="entry name" value="NmrA-like"/>
</dbReference>
<sequence>MILLTGATGLAGSFVAQEFVRTQQRVRILVRNRAKVVHLASTPTVDIVEGDMSEKGSLRAALEGVARVLMISGPDPQMVEKQCTFVDGCKEAGVRHVIKFSGLDRAEPGSIVALVGVLVSSPYPLGRILLILLGG</sequence>
<dbReference type="Pfam" id="PF05368">
    <property type="entry name" value="NmrA"/>
    <property type="match status" value="1"/>
</dbReference>
<dbReference type="EMBL" id="JAFCLK010000010">
    <property type="protein sequence ID" value="MBR1136450.1"/>
    <property type="molecule type" value="Genomic_DNA"/>
</dbReference>
<dbReference type="Proteomes" id="UP001314635">
    <property type="component" value="Unassembled WGS sequence"/>
</dbReference>
<reference evidence="3" key="1">
    <citation type="journal article" date="2021" name="ISME J.">
        <title>Evolutionary origin and ecological implication of a unique nif island in free-living Bradyrhizobium lineages.</title>
        <authorList>
            <person name="Tao J."/>
        </authorList>
    </citation>
    <scope>NUCLEOTIDE SEQUENCE [LARGE SCALE GENOMIC DNA]</scope>
    <source>
        <strain evidence="3">SZCCT0094</strain>
    </source>
</reference>
<proteinExistence type="predicted"/>
<dbReference type="PANTHER" id="PTHR43162:SF1">
    <property type="entry name" value="PRESTALK A DIFFERENTIATION PROTEIN A"/>
    <property type="match status" value="1"/>
</dbReference>
<dbReference type="RefSeq" id="WP_049795329.1">
    <property type="nucleotide sequence ID" value="NZ_JAFCLK010000010.1"/>
</dbReference>
<accession>A0ABS5G5J4</accession>
<name>A0ABS5G5J4_9BRAD</name>
<dbReference type="SUPFAM" id="SSF51735">
    <property type="entry name" value="NAD(P)-binding Rossmann-fold domains"/>
    <property type="match status" value="1"/>
</dbReference>